<keyword evidence="2" id="KW-1003">Cell membrane</keyword>
<evidence type="ECO:0000313" key="7">
    <source>
        <dbReference type="EMBL" id="GEC64632.1"/>
    </source>
</evidence>
<gene>
    <name evidence="7" type="ORF">GHA01_24810</name>
</gene>
<evidence type="ECO:0000256" key="5">
    <source>
        <dbReference type="ARBA" id="ARBA00023136"/>
    </source>
</evidence>
<dbReference type="GeneID" id="61367256"/>
<protein>
    <submittedName>
        <fullName evidence="7">Teichoic acid transporter</fullName>
    </submittedName>
</protein>
<comment type="subcellular location">
    <subcellularLocation>
        <location evidence="1">Cell membrane</location>
        <topology evidence="1">Multi-pass membrane protein</topology>
    </subcellularLocation>
</comment>
<sequence>MEPPIVVEETAALKRIFGNTGFLVAGRATNAVCSFLYMAWSVRALGLSQFGVLMLVTTFGSAISSATHLPSWQPLLHYGTDPFVKGDLPRFGRLLSFCMRADLLSGATGALVGMLGVGLFGTSMGWPQTDQVGAMVYMLTICVMNTGWSTGVFRLCNAFWLSSVCDLSGVVVRMVGTGLGLWLHMGLYYFMLVWSMTQLALFITNSAMGWWLLRSGGKVGRFQFFQQLEAGDAVGIWRFTLSTSGNHVLGTIFNQFGTLLVGGLLGPADAAVYRVSRQIGDGIAKPAQLMMPALYPEFIRLREKRDWYGLKHVTLRLFMLIGGFSLLLMLFAMVAGNTLLTWMLRVHWPGGNLMIMLMLGNAIMGLGIVPLEPLLTVVGQVSRVLLARIVVTIAYLPLVYFMAWRWHLEGAASASVLASLLMLLICMKPVMTWFGKVAPGRRPHGVAE</sequence>
<feature type="transmembrane region" description="Helical" evidence="6">
    <location>
        <begin position="21"/>
        <end position="40"/>
    </location>
</feature>
<dbReference type="EMBL" id="BJNN01000128">
    <property type="protein sequence ID" value="GEC64632.1"/>
    <property type="molecule type" value="Genomic_DNA"/>
</dbReference>
<keyword evidence="8" id="KW-1185">Reference proteome</keyword>
<feature type="transmembrane region" description="Helical" evidence="6">
    <location>
        <begin position="46"/>
        <end position="66"/>
    </location>
</feature>
<evidence type="ECO:0000313" key="8">
    <source>
        <dbReference type="Proteomes" id="UP000319478"/>
    </source>
</evidence>
<feature type="transmembrane region" description="Helical" evidence="6">
    <location>
        <begin position="313"/>
        <end position="335"/>
    </location>
</feature>
<reference evidence="7 8" key="1">
    <citation type="submission" date="2019-06" db="EMBL/GenBank/DDBJ databases">
        <title>Whole genome shotgun sequence of Komagataeibacter hansenii NBRC 14820.</title>
        <authorList>
            <person name="Hosoyama A."/>
            <person name="Uohara A."/>
            <person name="Ohji S."/>
            <person name="Ichikawa N."/>
        </authorList>
    </citation>
    <scope>NUCLEOTIDE SEQUENCE [LARGE SCALE GENOMIC DNA]</scope>
    <source>
        <strain evidence="7 8">NBRC 14820</strain>
    </source>
</reference>
<evidence type="ECO:0000256" key="6">
    <source>
        <dbReference type="SAM" id="Phobius"/>
    </source>
</evidence>
<dbReference type="PANTHER" id="PTHR30250:SF31">
    <property type="entry name" value="INNER MEMBRANE PROTEIN YGHQ"/>
    <property type="match status" value="1"/>
</dbReference>
<evidence type="ECO:0000256" key="1">
    <source>
        <dbReference type="ARBA" id="ARBA00004651"/>
    </source>
</evidence>
<organism evidence="7 8">
    <name type="scientific">Novacetimonas hansenii</name>
    <name type="common">Komagataeibacter hansenii</name>
    <dbReference type="NCBI Taxonomy" id="436"/>
    <lineage>
        <taxon>Bacteria</taxon>
        <taxon>Pseudomonadati</taxon>
        <taxon>Pseudomonadota</taxon>
        <taxon>Alphaproteobacteria</taxon>
        <taxon>Acetobacterales</taxon>
        <taxon>Acetobacteraceae</taxon>
        <taxon>Novacetimonas</taxon>
    </lineage>
</organism>
<feature type="transmembrane region" description="Helical" evidence="6">
    <location>
        <begin position="160"/>
        <end position="182"/>
    </location>
</feature>
<feature type="transmembrane region" description="Helical" evidence="6">
    <location>
        <begin position="132"/>
        <end position="153"/>
    </location>
</feature>
<keyword evidence="3 6" id="KW-0812">Transmembrane</keyword>
<evidence type="ECO:0000256" key="2">
    <source>
        <dbReference type="ARBA" id="ARBA00022475"/>
    </source>
</evidence>
<evidence type="ECO:0000256" key="4">
    <source>
        <dbReference type="ARBA" id="ARBA00022989"/>
    </source>
</evidence>
<dbReference type="InterPro" id="IPR050833">
    <property type="entry name" value="Poly_Biosynth_Transport"/>
</dbReference>
<keyword evidence="5 6" id="KW-0472">Membrane</keyword>
<dbReference type="PANTHER" id="PTHR30250">
    <property type="entry name" value="PST FAMILY PREDICTED COLANIC ACID TRANSPORTER"/>
    <property type="match status" value="1"/>
</dbReference>
<proteinExistence type="predicted"/>
<evidence type="ECO:0000256" key="3">
    <source>
        <dbReference type="ARBA" id="ARBA00022692"/>
    </source>
</evidence>
<dbReference type="Proteomes" id="UP000319478">
    <property type="component" value="Unassembled WGS sequence"/>
</dbReference>
<feature type="transmembrane region" description="Helical" evidence="6">
    <location>
        <begin position="412"/>
        <end position="434"/>
    </location>
</feature>
<feature type="transmembrane region" description="Helical" evidence="6">
    <location>
        <begin position="103"/>
        <end position="126"/>
    </location>
</feature>
<dbReference type="RefSeq" id="WP_003620253.1">
    <property type="nucleotide sequence ID" value="NZ_BJNN01000128.1"/>
</dbReference>
<accession>A0ABQ0SHI9</accession>
<keyword evidence="4 6" id="KW-1133">Transmembrane helix</keyword>
<comment type="caution">
    <text evidence="7">The sequence shown here is derived from an EMBL/GenBank/DDBJ whole genome shotgun (WGS) entry which is preliminary data.</text>
</comment>
<feature type="transmembrane region" description="Helical" evidence="6">
    <location>
        <begin position="385"/>
        <end position="406"/>
    </location>
</feature>
<feature type="transmembrane region" description="Helical" evidence="6">
    <location>
        <begin position="355"/>
        <end position="378"/>
    </location>
</feature>
<name>A0ABQ0SHI9_NOVHA</name>